<feature type="region of interest" description="Disordered" evidence="1">
    <location>
        <begin position="28"/>
        <end position="84"/>
    </location>
</feature>
<dbReference type="InterPro" id="IPR012645">
    <property type="entry name" value="CHP02301"/>
</dbReference>
<keyword evidence="2" id="KW-0732">Signal</keyword>
<comment type="caution">
    <text evidence="3">The sequence shown here is derived from an EMBL/GenBank/DDBJ whole genome shotgun (WGS) entry which is preliminary data.</text>
</comment>
<organism evidence="3 4">
    <name type="scientific">Chelatococcus albus</name>
    <dbReference type="NCBI Taxonomy" id="3047466"/>
    <lineage>
        <taxon>Bacteria</taxon>
        <taxon>Pseudomonadati</taxon>
        <taxon>Pseudomonadota</taxon>
        <taxon>Alphaproteobacteria</taxon>
        <taxon>Hyphomicrobiales</taxon>
        <taxon>Chelatococcaceae</taxon>
        <taxon>Chelatococcus</taxon>
    </lineage>
</organism>
<feature type="chain" id="PRO_5046155484" evidence="2">
    <location>
        <begin position="34"/>
        <end position="181"/>
    </location>
</feature>
<reference evidence="3 4" key="1">
    <citation type="submission" date="2023-05" db="EMBL/GenBank/DDBJ databases">
        <title>Chelatococcus sp. nov., a moderately thermophilic bacterium isolated from hot spring microbial mat.</title>
        <authorList>
            <person name="Hu C.-J."/>
            <person name="Li W.-J."/>
        </authorList>
    </citation>
    <scope>NUCLEOTIDE SEQUENCE [LARGE SCALE GENOMIC DNA]</scope>
    <source>
        <strain evidence="3 4">SYSU G07232</strain>
    </source>
</reference>
<evidence type="ECO:0000313" key="3">
    <source>
        <dbReference type="EMBL" id="MDJ1157753.1"/>
    </source>
</evidence>
<dbReference type="Proteomes" id="UP001321492">
    <property type="component" value="Unassembled WGS sequence"/>
</dbReference>
<dbReference type="EMBL" id="JASJEV010000003">
    <property type="protein sequence ID" value="MDJ1157753.1"/>
    <property type="molecule type" value="Genomic_DNA"/>
</dbReference>
<name>A0ABT7AEG0_9HYPH</name>
<feature type="compositionally biased region" description="Low complexity" evidence="1">
    <location>
        <begin position="28"/>
        <end position="48"/>
    </location>
</feature>
<gene>
    <name evidence="3" type="ORF">QNA08_05855</name>
</gene>
<feature type="signal peptide" evidence="2">
    <location>
        <begin position="1"/>
        <end position="33"/>
    </location>
</feature>
<feature type="compositionally biased region" description="Pro residues" evidence="1">
    <location>
        <begin position="75"/>
        <end position="84"/>
    </location>
</feature>
<dbReference type="RefSeq" id="WP_283739754.1">
    <property type="nucleotide sequence ID" value="NZ_JASJEV010000003.1"/>
</dbReference>
<feature type="compositionally biased region" description="Low complexity" evidence="1">
    <location>
        <begin position="54"/>
        <end position="74"/>
    </location>
</feature>
<evidence type="ECO:0000256" key="1">
    <source>
        <dbReference type="SAM" id="MobiDB-lite"/>
    </source>
</evidence>
<sequence>MNVFHPSYLRSAARGAAVAAALASTVALTPAAAQQEQQRPASPRSAPAKPAPKAEPNAAAKPGARPGPSSNSAPEQPPAEPAPPYEREMLRLSEIMGALAFLRGLCGGSDAPQWRAEMTALLEAEATTPARRERLAGAYNRGYKGFALTYRSCTPSAQAVIDRYLAEGAALSRAISGRFGG</sequence>
<evidence type="ECO:0000256" key="2">
    <source>
        <dbReference type="SAM" id="SignalP"/>
    </source>
</evidence>
<protein>
    <submittedName>
        <fullName evidence="3">TIGR02301 family protein</fullName>
    </submittedName>
</protein>
<dbReference type="Pfam" id="PF09539">
    <property type="entry name" value="DUF2385"/>
    <property type="match status" value="1"/>
</dbReference>
<dbReference type="NCBIfam" id="TIGR02301">
    <property type="entry name" value="TIGR02301 family protein"/>
    <property type="match status" value="1"/>
</dbReference>
<evidence type="ECO:0000313" key="4">
    <source>
        <dbReference type="Proteomes" id="UP001321492"/>
    </source>
</evidence>
<accession>A0ABT7AEG0</accession>
<keyword evidence="4" id="KW-1185">Reference proteome</keyword>
<proteinExistence type="predicted"/>